<evidence type="ECO:0000313" key="6">
    <source>
        <dbReference type="Proteomes" id="UP001431209"/>
    </source>
</evidence>
<evidence type="ECO:0000256" key="3">
    <source>
        <dbReference type="SAM" id="Phobius"/>
    </source>
</evidence>
<dbReference type="CDD" id="cd13999">
    <property type="entry name" value="STKc_MAP3K-like"/>
    <property type="match status" value="1"/>
</dbReference>
<evidence type="ECO:0000256" key="1">
    <source>
        <dbReference type="ARBA" id="ARBA00022741"/>
    </source>
</evidence>
<dbReference type="InterPro" id="IPR011009">
    <property type="entry name" value="Kinase-like_dom_sf"/>
</dbReference>
<dbReference type="PROSITE" id="PS00108">
    <property type="entry name" value="PROTEIN_KINASE_ST"/>
    <property type="match status" value="1"/>
</dbReference>
<dbReference type="Gene3D" id="3.30.200.20">
    <property type="entry name" value="Phosphorylase Kinase, domain 1"/>
    <property type="match status" value="1"/>
</dbReference>
<dbReference type="GO" id="GO:0004674">
    <property type="term" value="F:protein serine/threonine kinase activity"/>
    <property type="evidence" value="ECO:0007669"/>
    <property type="project" value="TreeGrafter"/>
</dbReference>
<dbReference type="Gene3D" id="1.10.510.10">
    <property type="entry name" value="Transferase(Phosphotransferase) domain 1"/>
    <property type="match status" value="1"/>
</dbReference>
<keyword evidence="1" id="KW-0547">Nucleotide-binding</keyword>
<evidence type="ECO:0000313" key="5">
    <source>
        <dbReference type="EMBL" id="KAL0491200.1"/>
    </source>
</evidence>
<proteinExistence type="predicted"/>
<dbReference type="PANTHER" id="PTHR44329">
    <property type="entry name" value="SERINE/THREONINE-PROTEIN KINASE TNNI3K-RELATED"/>
    <property type="match status" value="1"/>
</dbReference>
<organism evidence="5 6">
    <name type="scientific">Acrasis kona</name>
    <dbReference type="NCBI Taxonomy" id="1008807"/>
    <lineage>
        <taxon>Eukaryota</taxon>
        <taxon>Discoba</taxon>
        <taxon>Heterolobosea</taxon>
        <taxon>Tetramitia</taxon>
        <taxon>Eutetramitia</taxon>
        <taxon>Acrasidae</taxon>
        <taxon>Acrasis</taxon>
    </lineage>
</organism>
<keyword evidence="3" id="KW-1133">Transmembrane helix</keyword>
<name>A0AAW2ZNX5_9EUKA</name>
<keyword evidence="2" id="KW-0067">ATP-binding</keyword>
<dbReference type="Pfam" id="PF00069">
    <property type="entry name" value="Pkinase"/>
    <property type="match status" value="1"/>
</dbReference>
<sequence>MLGSALNSSYTTFEEGSKPFIICFLTFKSLFIVLSLLTCAMQIYIRYNMYSKTYYENSIKNIELSIPLVGGPNSQQDNFEKDIQTWIIDLKDLKFEERISEGGYGIVFKAKYKGSAVAVKKMKSDNDNVEFENEVRTLIALRHPNIVLFMGAYLAEDHKIIMTELMSFSVDSVLHKKKRMDTSTVWHVALTLKQKISILSDICRAMSFMHTKDQPLCHRDLKPSNVLLDKNLSVAKICDFGTSKSISTATMTGNIGTFMYMSPEILHNLPYNESCDVYSFGIVMHEMFYEVRPYTTSDGSGAFTNEFTNPYLLGSLVASGKRPDVPNVDHVTEQEKKYLDLMMRCWNQDGTLRPSFTQALDELDEMQ</sequence>
<dbReference type="EMBL" id="JAOPGA020001774">
    <property type="protein sequence ID" value="KAL0491200.1"/>
    <property type="molecule type" value="Genomic_DNA"/>
</dbReference>
<dbReference type="GO" id="GO:0005524">
    <property type="term" value="F:ATP binding"/>
    <property type="evidence" value="ECO:0007669"/>
    <property type="project" value="UniProtKB-KW"/>
</dbReference>
<dbReference type="InterPro" id="IPR008271">
    <property type="entry name" value="Ser/Thr_kinase_AS"/>
</dbReference>
<keyword evidence="6" id="KW-1185">Reference proteome</keyword>
<evidence type="ECO:0000256" key="2">
    <source>
        <dbReference type="ARBA" id="ARBA00022840"/>
    </source>
</evidence>
<comment type="caution">
    <text evidence="5">The sequence shown here is derived from an EMBL/GenBank/DDBJ whole genome shotgun (WGS) entry which is preliminary data.</text>
</comment>
<keyword evidence="3" id="KW-0472">Membrane</keyword>
<protein>
    <submittedName>
        <fullName evidence="5">Serine/threonine-protein kinase</fullName>
    </submittedName>
</protein>
<gene>
    <name evidence="5" type="ORF">AKO1_002299</name>
</gene>
<dbReference type="AlphaFoldDB" id="A0AAW2ZNX5"/>
<dbReference type="InterPro" id="IPR000719">
    <property type="entry name" value="Prot_kinase_dom"/>
</dbReference>
<accession>A0AAW2ZNX5</accession>
<feature type="transmembrane region" description="Helical" evidence="3">
    <location>
        <begin position="20"/>
        <end position="45"/>
    </location>
</feature>
<reference evidence="5 6" key="1">
    <citation type="submission" date="2024-03" db="EMBL/GenBank/DDBJ databases">
        <title>The Acrasis kona genome and developmental transcriptomes reveal deep origins of eukaryotic multicellular pathways.</title>
        <authorList>
            <person name="Sheikh S."/>
            <person name="Fu C.-J."/>
            <person name="Brown M.W."/>
            <person name="Baldauf S.L."/>
        </authorList>
    </citation>
    <scope>NUCLEOTIDE SEQUENCE [LARGE SCALE GENOMIC DNA]</scope>
    <source>
        <strain evidence="5 6">ATCC MYA-3509</strain>
    </source>
</reference>
<dbReference type="Proteomes" id="UP001431209">
    <property type="component" value="Unassembled WGS sequence"/>
</dbReference>
<keyword evidence="5" id="KW-0418">Kinase</keyword>
<keyword evidence="5" id="KW-0808">Transferase</keyword>
<dbReference type="SMART" id="SM00220">
    <property type="entry name" value="S_TKc"/>
    <property type="match status" value="1"/>
</dbReference>
<evidence type="ECO:0000259" key="4">
    <source>
        <dbReference type="PROSITE" id="PS50011"/>
    </source>
</evidence>
<feature type="domain" description="Protein kinase" evidence="4">
    <location>
        <begin position="93"/>
        <end position="367"/>
    </location>
</feature>
<dbReference type="PROSITE" id="PS50011">
    <property type="entry name" value="PROTEIN_KINASE_DOM"/>
    <property type="match status" value="1"/>
</dbReference>
<dbReference type="PANTHER" id="PTHR44329:SF298">
    <property type="entry name" value="MIXED LINEAGE KINASE DOMAIN-LIKE PROTEIN"/>
    <property type="match status" value="1"/>
</dbReference>
<dbReference type="InterPro" id="IPR051681">
    <property type="entry name" value="Ser/Thr_Kinases-Pseudokinases"/>
</dbReference>
<keyword evidence="3" id="KW-0812">Transmembrane</keyword>
<dbReference type="SUPFAM" id="SSF56112">
    <property type="entry name" value="Protein kinase-like (PK-like)"/>
    <property type="match status" value="1"/>
</dbReference>